<evidence type="ECO:0000259" key="17">
    <source>
        <dbReference type="Pfam" id="PF01634"/>
    </source>
</evidence>
<dbReference type="FunFam" id="3.40.190.10:FF:000008">
    <property type="entry name" value="ATP phosphoribosyltransferase"/>
    <property type="match status" value="1"/>
</dbReference>
<dbReference type="InterPro" id="IPR013820">
    <property type="entry name" value="ATP_PRibTrfase_cat"/>
</dbReference>
<evidence type="ECO:0000256" key="1">
    <source>
        <dbReference type="ARBA" id="ARBA00000915"/>
    </source>
</evidence>
<evidence type="ECO:0000256" key="16">
    <source>
        <dbReference type="HAMAP-Rule" id="MF_01018"/>
    </source>
</evidence>
<dbReference type="Pfam" id="PF01634">
    <property type="entry name" value="HisG"/>
    <property type="match status" value="1"/>
</dbReference>
<comment type="pathway">
    <text evidence="3 16">Amino-acid biosynthesis; L-histidine biosynthesis; L-histidine from 5-phospho-alpha-D-ribose 1-diphosphate: step 1/9.</text>
</comment>
<dbReference type="EMBL" id="QLZR01000007">
    <property type="protein sequence ID" value="RAZ74636.1"/>
    <property type="molecule type" value="Genomic_DNA"/>
</dbReference>
<dbReference type="PANTHER" id="PTHR21403:SF8">
    <property type="entry name" value="ATP PHOSPHORIBOSYLTRANSFERASE"/>
    <property type="match status" value="1"/>
</dbReference>
<dbReference type="GO" id="GO:0005524">
    <property type="term" value="F:ATP binding"/>
    <property type="evidence" value="ECO:0007669"/>
    <property type="project" value="UniProtKB-KW"/>
</dbReference>
<dbReference type="CDD" id="cd13595">
    <property type="entry name" value="PBP2_HisGs"/>
    <property type="match status" value="1"/>
</dbReference>
<evidence type="ECO:0000256" key="13">
    <source>
        <dbReference type="ARBA" id="ARBA00022840"/>
    </source>
</evidence>
<evidence type="ECO:0000256" key="10">
    <source>
        <dbReference type="ARBA" id="ARBA00022676"/>
    </source>
</evidence>
<evidence type="ECO:0000256" key="12">
    <source>
        <dbReference type="ARBA" id="ARBA00022741"/>
    </source>
</evidence>
<evidence type="ECO:0000256" key="6">
    <source>
        <dbReference type="ARBA" id="ARBA00011946"/>
    </source>
</evidence>
<protein>
    <recommendedName>
        <fullName evidence="7 16">ATP phosphoribosyltransferase</fullName>
        <shortName evidence="16">ATP-PRT</shortName>
        <shortName evidence="16">ATP-PRTase</shortName>
        <ecNumber evidence="6 16">2.4.2.17</ecNumber>
    </recommendedName>
</protein>
<name>A0A365KN93_9BACL</name>
<dbReference type="InterPro" id="IPR018198">
    <property type="entry name" value="ATP_PRibTrfase_CS"/>
</dbReference>
<dbReference type="InterPro" id="IPR024893">
    <property type="entry name" value="ATP_PRibTrfase_HisG_short"/>
</dbReference>
<comment type="domain">
    <text evidence="16">Lacks the C-terminal regulatory region which is replaced by HisZ.</text>
</comment>
<keyword evidence="10 16" id="KW-0328">Glycosyltransferase</keyword>
<evidence type="ECO:0000256" key="15">
    <source>
        <dbReference type="ARBA" id="ARBA00024861"/>
    </source>
</evidence>
<keyword evidence="19" id="KW-1185">Reference proteome</keyword>
<evidence type="ECO:0000256" key="3">
    <source>
        <dbReference type="ARBA" id="ARBA00004667"/>
    </source>
</evidence>
<dbReference type="HAMAP" id="MF_01018">
    <property type="entry name" value="HisG_Short"/>
    <property type="match status" value="1"/>
</dbReference>
<gene>
    <name evidence="16" type="primary">hisG</name>
    <name evidence="18" type="ORF">DP120_15030</name>
</gene>
<dbReference type="FunFam" id="3.40.190.10:FF:000011">
    <property type="entry name" value="ATP phosphoribosyltransferase"/>
    <property type="match status" value="1"/>
</dbReference>
<keyword evidence="14 16" id="KW-0368">Histidine biosynthesis</keyword>
<evidence type="ECO:0000256" key="2">
    <source>
        <dbReference type="ARBA" id="ARBA00004496"/>
    </source>
</evidence>
<keyword evidence="11 16" id="KW-0808">Transferase</keyword>
<sequence length="204" mass="22974">MDKLTIAMPKGRIFEEAYELLVKAGFDLPEELDDSRKLIVEAPNEGFRFILSKPMDVPVYVEHGVADIGIAGKDVLLEQGRDIHELLDLEISRCYIATAGLPDTAMDEMTPRIATKYPDIASQFFRSRGEQVEIIELNGSIELAPMIGLAERIVDIVSTGKTLKENGLVEYDKIVDITSRLIANPVSYRLKQKRIDEIVERLRK</sequence>
<comment type="subcellular location">
    <subcellularLocation>
        <location evidence="2 16">Cytoplasm</location>
    </subcellularLocation>
</comment>
<accession>A0A365KN93</accession>
<evidence type="ECO:0000256" key="9">
    <source>
        <dbReference type="ARBA" id="ARBA00022605"/>
    </source>
</evidence>
<dbReference type="PANTHER" id="PTHR21403">
    <property type="entry name" value="ATP PHOSPHORIBOSYLTRANSFERASE ATP-PRTASE"/>
    <property type="match status" value="1"/>
</dbReference>
<dbReference type="GO" id="GO:0003879">
    <property type="term" value="F:ATP phosphoribosyltransferase activity"/>
    <property type="evidence" value="ECO:0007669"/>
    <property type="project" value="UniProtKB-UniRule"/>
</dbReference>
<keyword evidence="12 16" id="KW-0547">Nucleotide-binding</keyword>
<dbReference type="GO" id="GO:0005737">
    <property type="term" value="C:cytoplasm"/>
    <property type="evidence" value="ECO:0007669"/>
    <property type="project" value="UniProtKB-SubCell"/>
</dbReference>
<evidence type="ECO:0000256" key="8">
    <source>
        <dbReference type="ARBA" id="ARBA00022490"/>
    </source>
</evidence>
<evidence type="ECO:0000256" key="7">
    <source>
        <dbReference type="ARBA" id="ARBA00020998"/>
    </source>
</evidence>
<comment type="similarity">
    <text evidence="4 16">Belongs to the ATP phosphoribosyltransferase family. Short subfamily.</text>
</comment>
<dbReference type="NCBIfam" id="TIGR00070">
    <property type="entry name" value="hisG"/>
    <property type="match status" value="1"/>
</dbReference>
<comment type="function">
    <text evidence="15 16">Catalyzes the condensation of ATP and 5-phosphoribose 1-diphosphate to form N'-(5'-phosphoribosyl)-ATP (PR-ATP). Has a crucial role in the pathway because the rate of histidine biosynthesis seems to be controlled primarily by regulation of HisG enzymatic activity.</text>
</comment>
<dbReference type="Proteomes" id="UP000251002">
    <property type="component" value="Unassembled WGS sequence"/>
</dbReference>
<dbReference type="InterPro" id="IPR001348">
    <property type="entry name" value="ATP_PRibTrfase_HisG"/>
</dbReference>
<reference evidence="18 19" key="1">
    <citation type="submission" date="2018-06" db="EMBL/GenBank/DDBJ databases">
        <title>The draft genome sequences of strains SCU63 and S1.</title>
        <authorList>
            <person name="Gan L."/>
        </authorList>
    </citation>
    <scope>NUCLEOTIDE SEQUENCE [LARGE SCALE GENOMIC DNA]</scope>
    <source>
        <strain evidence="18 19">SCU63</strain>
    </source>
</reference>
<dbReference type="AlphaFoldDB" id="A0A365KN93"/>
<dbReference type="RefSeq" id="WP_112224487.1">
    <property type="nucleotide sequence ID" value="NZ_CP047673.1"/>
</dbReference>
<dbReference type="SUPFAM" id="SSF53850">
    <property type="entry name" value="Periplasmic binding protein-like II"/>
    <property type="match status" value="1"/>
</dbReference>
<dbReference type="PROSITE" id="PS01316">
    <property type="entry name" value="ATP_P_PHORIBOSYLTR"/>
    <property type="match status" value="1"/>
</dbReference>
<keyword evidence="9 16" id="KW-0028">Amino-acid biosynthesis</keyword>
<comment type="caution">
    <text evidence="18">The sequence shown here is derived from an EMBL/GenBank/DDBJ whole genome shotgun (WGS) entry which is preliminary data.</text>
</comment>
<evidence type="ECO:0000313" key="18">
    <source>
        <dbReference type="EMBL" id="RAZ74636.1"/>
    </source>
</evidence>
<dbReference type="EC" id="2.4.2.17" evidence="6 16"/>
<proteinExistence type="inferred from homology"/>
<keyword evidence="13 16" id="KW-0067">ATP-binding</keyword>
<organism evidence="18 19">
    <name type="scientific">Planococcus halotolerans</name>
    <dbReference type="NCBI Taxonomy" id="2233542"/>
    <lineage>
        <taxon>Bacteria</taxon>
        <taxon>Bacillati</taxon>
        <taxon>Bacillota</taxon>
        <taxon>Bacilli</taxon>
        <taxon>Bacillales</taxon>
        <taxon>Caryophanaceae</taxon>
        <taxon>Planococcus</taxon>
    </lineage>
</organism>
<evidence type="ECO:0000256" key="14">
    <source>
        <dbReference type="ARBA" id="ARBA00023102"/>
    </source>
</evidence>
<keyword evidence="8 16" id="KW-0963">Cytoplasm</keyword>
<dbReference type="UniPathway" id="UPA00031">
    <property type="reaction ID" value="UER00006"/>
</dbReference>
<evidence type="ECO:0000256" key="4">
    <source>
        <dbReference type="ARBA" id="ARBA00009489"/>
    </source>
</evidence>
<feature type="domain" description="ATP phosphoribosyltransferase catalytic" evidence="17">
    <location>
        <begin position="53"/>
        <end position="203"/>
    </location>
</feature>
<evidence type="ECO:0000256" key="5">
    <source>
        <dbReference type="ARBA" id="ARBA00011496"/>
    </source>
</evidence>
<evidence type="ECO:0000313" key="19">
    <source>
        <dbReference type="Proteomes" id="UP000251002"/>
    </source>
</evidence>
<comment type="catalytic activity">
    <reaction evidence="1 16">
        <text>1-(5-phospho-beta-D-ribosyl)-ATP + diphosphate = 5-phospho-alpha-D-ribose 1-diphosphate + ATP</text>
        <dbReference type="Rhea" id="RHEA:18473"/>
        <dbReference type="ChEBI" id="CHEBI:30616"/>
        <dbReference type="ChEBI" id="CHEBI:33019"/>
        <dbReference type="ChEBI" id="CHEBI:58017"/>
        <dbReference type="ChEBI" id="CHEBI:73183"/>
        <dbReference type="EC" id="2.4.2.17"/>
    </reaction>
</comment>
<dbReference type="GO" id="GO:0000105">
    <property type="term" value="P:L-histidine biosynthetic process"/>
    <property type="evidence" value="ECO:0007669"/>
    <property type="project" value="UniProtKB-UniRule"/>
</dbReference>
<evidence type="ECO:0000256" key="11">
    <source>
        <dbReference type="ARBA" id="ARBA00022679"/>
    </source>
</evidence>
<comment type="subunit">
    <text evidence="5 16">Heteromultimer composed of HisG and HisZ subunits.</text>
</comment>
<dbReference type="Gene3D" id="3.40.190.10">
    <property type="entry name" value="Periplasmic binding protein-like II"/>
    <property type="match status" value="2"/>
</dbReference>